<keyword evidence="8" id="KW-1185">Reference proteome</keyword>
<feature type="transmembrane region" description="Helical" evidence="6">
    <location>
        <begin position="79"/>
        <end position="99"/>
    </location>
</feature>
<feature type="transmembrane region" description="Helical" evidence="6">
    <location>
        <begin position="106"/>
        <end position="127"/>
    </location>
</feature>
<reference evidence="8" key="1">
    <citation type="submission" date="2024-04" db="EMBL/GenBank/DDBJ databases">
        <title>Phylogenomic analyses of a clade within the roseobacter group suggest taxonomic reassignments of species of the genera Aestuariivita, Citreicella, Loktanella, Nautella, Pelagibaca, Ruegeria, Thalassobius, Thiobacimonas and Tropicibacter, and the proposal o.</title>
        <authorList>
            <person name="Jeon C.O."/>
        </authorList>
    </citation>
    <scope>NUCLEOTIDE SEQUENCE [LARGE SCALE GENOMIC DNA]</scope>
    <source>
        <strain evidence="8">SS1-5</strain>
    </source>
</reference>
<comment type="subcellular location">
    <subcellularLocation>
        <location evidence="1">Cell membrane</location>
        <topology evidence="1">Multi-pass membrane protein</topology>
    </subcellularLocation>
</comment>
<evidence type="ECO:0000256" key="1">
    <source>
        <dbReference type="ARBA" id="ARBA00004651"/>
    </source>
</evidence>
<reference evidence="7 8" key="2">
    <citation type="submission" date="2024-08" db="EMBL/GenBank/DDBJ databases">
        <title>Phylogenomic analyses of a clade within the roseobacter group suggest taxonomic reassignments of species of the genera Aestuariivita, Citreicella, Loktanella, Nautella, Pelagibaca, Ruegeria, Thalassobius, Thiobacimonas and Tropicibacter, and the proposal o.</title>
        <authorList>
            <person name="Jeon C.O."/>
        </authorList>
    </citation>
    <scope>NUCLEOTIDE SEQUENCE [LARGE SCALE GENOMIC DNA]</scope>
    <source>
        <strain evidence="7 8">SS1-5</strain>
    </source>
</reference>
<feature type="transmembrane region" description="Helical" evidence="6">
    <location>
        <begin position="242"/>
        <end position="267"/>
    </location>
</feature>
<evidence type="ECO:0000313" key="8">
    <source>
        <dbReference type="Proteomes" id="UP001470809"/>
    </source>
</evidence>
<feature type="transmembrane region" description="Helical" evidence="6">
    <location>
        <begin position="279"/>
        <end position="297"/>
    </location>
</feature>
<dbReference type="PANTHER" id="PTHR30482">
    <property type="entry name" value="HIGH-AFFINITY BRANCHED-CHAIN AMINO ACID TRANSPORT SYSTEM PERMEASE"/>
    <property type="match status" value="1"/>
</dbReference>
<dbReference type="Pfam" id="PF02653">
    <property type="entry name" value="BPD_transp_2"/>
    <property type="match status" value="1"/>
</dbReference>
<dbReference type="EMBL" id="CP151767">
    <property type="protein sequence ID" value="XFU26723.1"/>
    <property type="molecule type" value="Genomic_DNA"/>
</dbReference>
<feature type="transmembrane region" description="Helical" evidence="6">
    <location>
        <begin position="29"/>
        <end position="48"/>
    </location>
</feature>
<evidence type="ECO:0000256" key="2">
    <source>
        <dbReference type="ARBA" id="ARBA00022475"/>
    </source>
</evidence>
<feature type="transmembrane region" description="Helical" evidence="6">
    <location>
        <begin position="159"/>
        <end position="180"/>
    </location>
</feature>
<keyword evidence="4 6" id="KW-1133">Transmembrane helix</keyword>
<dbReference type="RefSeq" id="WP_373635611.1">
    <property type="nucleotide sequence ID" value="NZ_CP151767.2"/>
</dbReference>
<evidence type="ECO:0000313" key="7">
    <source>
        <dbReference type="EMBL" id="XFU26723.1"/>
    </source>
</evidence>
<feature type="transmembrane region" description="Helical" evidence="6">
    <location>
        <begin position="208"/>
        <end position="230"/>
    </location>
</feature>
<dbReference type="CDD" id="cd06581">
    <property type="entry name" value="TM_PBP1_LivM_like"/>
    <property type="match status" value="1"/>
</dbReference>
<evidence type="ECO:0000256" key="6">
    <source>
        <dbReference type="SAM" id="Phobius"/>
    </source>
</evidence>
<proteinExistence type="predicted"/>
<name>A0ABZ3JCY8_9RHOB</name>
<dbReference type="InterPro" id="IPR001851">
    <property type="entry name" value="ABC_transp_permease"/>
</dbReference>
<keyword evidence="3 6" id="KW-0812">Transmembrane</keyword>
<dbReference type="PANTHER" id="PTHR30482:SF10">
    <property type="entry name" value="HIGH-AFFINITY BRANCHED-CHAIN AMINO ACID TRANSPORT PROTEIN BRAE"/>
    <property type="match status" value="1"/>
</dbReference>
<dbReference type="Proteomes" id="UP001470809">
    <property type="component" value="Chromosome"/>
</dbReference>
<organism evidence="7 8">
    <name type="scientific">Yoonia rhodophyticola</name>
    <dbReference type="NCBI Taxonomy" id="3137370"/>
    <lineage>
        <taxon>Bacteria</taxon>
        <taxon>Pseudomonadati</taxon>
        <taxon>Pseudomonadota</taxon>
        <taxon>Alphaproteobacteria</taxon>
        <taxon>Rhodobacterales</taxon>
        <taxon>Paracoccaceae</taxon>
        <taxon>Yoonia</taxon>
    </lineage>
</organism>
<evidence type="ECO:0000256" key="5">
    <source>
        <dbReference type="ARBA" id="ARBA00023136"/>
    </source>
</evidence>
<dbReference type="InterPro" id="IPR043428">
    <property type="entry name" value="LivM-like"/>
</dbReference>
<evidence type="ECO:0000256" key="4">
    <source>
        <dbReference type="ARBA" id="ARBA00022989"/>
    </source>
</evidence>
<evidence type="ECO:0000256" key="3">
    <source>
        <dbReference type="ARBA" id="ARBA00022692"/>
    </source>
</evidence>
<sequence>MNRVLFPLLTLILALAVLPIVLSALWVKVVTSAAIFALAAAGVSVVFAQLGLINLSQIALVGVGGWIGLRLNYATELPFTFNLAIAGMITAAIGAILALPALRMRGLYLALVTLMAAGAFQILFNAFQFPNGGTGFWGVAQQSAGEVRRPALAGSDVGYLRYTIVVVAASFGLVALHRITAPGRAWAMIRQSEANAMAAGINVTFYKFWAFALSGLLAGIAGALLAGALGQLDARTFLASDGILLFALAVVGGAYSWVGAVIAGLLFKLLPALFNDFGLSADIALVIFGAALLHAIMTAPRGIAGQLQSAFSRRQA</sequence>
<protein>
    <submittedName>
        <fullName evidence="7">Branched-chain amino acid ABC transporter permease</fullName>
    </submittedName>
</protein>
<keyword evidence="2" id="KW-1003">Cell membrane</keyword>
<gene>
    <name evidence="7" type="ORF">AABB31_23050</name>
</gene>
<accession>A0ABZ3JCY8</accession>
<keyword evidence="5 6" id="KW-0472">Membrane</keyword>